<comment type="caution">
    <text evidence="3">The sequence shown here is derived from an EMBL/GenBank/DDBJ whole genome shotgun (WGS) entry which is preliminary data.</text>
</comment>
<evidence type="ECO:0000313" key="3">
    <source>
        <dbReference type="EMBL" id="KAK8381409.1"/>
    </source>
</evidence>
<keyword evidence="2" id="KW-1133">Transmembrane helix</keyword>
<feature type="compositionally biased region" description="Pro residues" evidence="1">
    <location>
        <begin position="419"/>
        <end position="446"/>
    </location>
</feature>
<evidence type="ECO:0000256" key="2">
    <source>
        <dbReference type="SAM" id="Phobius"/>
    </source>
</evidence>
<dbReference type="EMBL" id="JARAKH010000040">
    <property type="protein sequence ID" value="KAK8381409.1"/>
    <property type="molecule type" value="Genomic_DNA"/>
</dbReference>
<feature type="compositionally biased region" description="Pro residues" evidence="1">
    <location>
        <begin position="479"/>
        <end position="488"/>
    </location>
</feature>
<protein>
    <submittedName>
        <fullName evidence="3">Uncharacterized protein</fullName>
    </submittedName>
</protein>
<keyword evidence="2" id="KW-0472">Membrane</keyword>
<dbReference type="Proteomes" id="UP001487740">
    <property type="component" value="Unassembled WGS sequence"/>
</dbReference>
<dbReference type="AlphaFoldDB" id="A0AAW0T153"/>
<keyword evidence="2" id="KW-0812">Transmembrane</keyword>
<organism evidence="3 4">
    <name type="scientific">Scylla paramamosain</name>
    <name type="common">Mud crab</name>
    <dbReference type="NCBI Taxonomy" id="85552"/>
    <lineage>
        <taxon>Eukaryota</taxon>
        <taxon>Metazoa</taxon>
        <taxon>Ecdysozoa</taxon>
        <taxon>Arthropoda</taxon>
        <taxon>Crustacea</taxon>
        <taxon>Multicrustacea</taxon>
        <taxon>Malacostraca</taxon>
        <taxon>Eumalacostraca</taxon>
        <taxon>Eucarida</taxon>
        <taxon>Decapoda</taxon>
        <taxon>Pleocyemata</taxon>
        <taxon>Brachyura</taxon>
        <taxon>Eubrachyura</taxon>
        <taxon>Portunoidea</taxon>
        <taxon>Portunidae</taxon>
        <taxon>Portuninae</taxon>
        <taxon>Scylla</taxon>
    </lineage>
</organism>
<feature type="region of interest" description="Disordered" evidence="1">
    <location>
        <begin position="564"/>
        <end position="586"/>
    </location>
</feature>
<feature type="compositionally biased region" description="Low complexity" evidence="1">
    <location>
        <begin position="399"/>
        <end position="418"/>
    </location>
</feature>
<evidence type="ECO:0000256" key="1">
    <source>
        <dbReference type="SAM" id="MobiDB-lite"/>
    </source>
</evidence>
<feature type="transmembrane region" description="Helical" evidence="2">
    <location>
        <begin position="81"/>
        <end position="107"/>
    </location>
</feature>
<feature type="compositionally biased region" description="Polar residues" evidence="1">
    <location>
        <begin position="575"/>
        <end position="586"/>
    </location>
</feature>
<gene>
    <name evidence="3" type="ORF">O3P69_018467</name>
</gene>
<name>A0AAW0T153_SCYPA</name>
<feature type="compositionally biased region" description="Polar residues" evidence="1">
    <location>
        <begin position="467"/>
        <end position="477"/>
    </location>
</feature>
<keyword evidence="4" id="KW-1185">Reference proteome</keyword>
<sequence>MGVVTFHKPHPSPPFAPSPHLRKTHYLTQPPTPPISAGISYAITPVMHTPVFVACVCSCGGAAEVFTSVRLSIQLGGKEEAVFYFVGTCSIATLVVVVVVVVVVCVLRACGGSLVRKPWRKYLMSCNGRMSALWMRKTLTLPGRAQEASPWCRVAYRIMRFLIKLIRATRRGLTANKQVDTEVECGRCGGVALTAPRVFVVARSPSSSDGLLPRVKLFLLGQTSSFLHYGATDVCITINMSQVVQGEAVLAAGLRRGGSGVSGPCRVGVCDCSFKERVSHPPPYFTIDAPTRLRCTLLLLLMLLLPLSGAGVTVGVAGARCTGSACSAAAALAGSGRWLGGVAAVLLPWVRPGAWAVLIVGRPATAPHRCTALPPRPGSPQSRPSRPSRRAHLSPAPPARLTSVPASPSPPVGVTSVPPLRPCLPPNSPQSHTPAPPAAPLPPAPPILITSVSPRPDLLRPAPHHSNYCSSFRGSPTPQQQPPIPPQPQQAGVSEEAQLPSHVMTLASAGVAEYYGAPNIREAYMSPQQDAGHSQKAGGVKMNTMQIHHSMDSAAWWETRNTSGEDCMKHHPQAAEQNETAGQAGR</sequence>
<feature type="region of interest" description="Disordered" evidence="1">
    <location>
        <begin position="368"/>
        <end position="496"/>
    </location>
</feature>
<accession>A0AAW0T153</accession>
<reference evidence="3 4" key="1">
    <citation type="submission" date="2023-03" db="EMBL/GenBank/DDBJ databases">
        <title>High-quality genome of Scylla paramamosain provides insights in environmental adaptation.</title>
        <authorList>
            <person name="Zhang L."/>
        </authorList>
    </citation>
    <scope>NUCLEOTIDE SEQUENCE [LARGE SCALE GENOMIC DNA]</scope>
    <source>
        <strain evidence="3">LZ_2023a</strain>
        <tissue evidence="3">Muscle</tissue>
    </source>
</reference>
<evidence type="ECO:0000313" key="4">
    <source>
        <dbReference type="Proteomes" id="UP001487740"/>
    </source>
</evidence>
<proteinExistence type="predicted"/>
<feature type="transmembrane region" description="Helical" evidence="2">
    <location>
        <begin position="297"/>
        <end position="319"/>
    </location>
</feature>